<accession>A0AC58MAB2</accession>
<sequence length="1823" mass="206520">MSAGGRDEERRKLADIIHHWNANRLDLFEISQPTEDLEFHGVMRFYFQDKAAGNFATKCIRVSSTATTQDVIETLAEKFRPDMRMLSSPKYSLYEVHVSGEERRLDMDEKPLVVQLNWNKDDREGRFVLKNENDAIPAKKAQSNGPEKQEKEGVIQNFKRTLSKKEKKEKKKKEKEALRQASDKEDRPSQGDDNENSRLAAEVYKDMPETSFTRTISNPEVVMKRRRQQKLEKRMQEFRSSDGRPDSGGTLRIYADSLKPNIPYKTILLSTTDPADFAVAEALEKYGLEKENPKDFCIARVMLPPGAQHSDERGAKEVILDDDECPLQIFREWPSDKGVLVFQLKRRPPDYIPKKSKKAVEGKLLKGKEKADGAGYGSALPPEKLPYLVELSPGRRNHFAYYSYHTYEDGSDSRDKPKLYRLQLSVTEVGTEKFDDNSIQLFGPGIQPHHCDLTNMDGVVTVTPRSMDAETCVDGQRISETTMLQSGMKVQFGSSHVFKFVDPSQDHALAKRSVDGGLMVKGQRHKSGTVQETTFDLGGDIHSGTALPSSRSTTRLDSDRVSSASSTAERGMVKPMIRVDQQQDYRRQESRTQETAGPELILPASIEFRESSEDSFLSAIINYTNSSTVHFKLSPTYALYMACRYVLSSQHRPDISPTERTHKVIAVVNKMVSMMEGVIQKQKNIAGALAFWMANASELLNFIKQDRDLSRITLDAQDILAHLVQMAFKYLVHCLQSELNNCMPAFLDDPEENSLQRPKIDDVLHTLTGAMSLLRRCRVNAALTIQLFSQLFHFINMWLFNRLVTDPDSGLCSHYWGAIVRQQLGHIEAWAEKQGLELAADCHLSRIVQATTLLTMDKYAPDDIPNINSTCFKLNSLQLQALLQNYHCAPDEPFIPTELIENVVAVAENTADELARSDGRDVQLEEDPDLQLPFLLPEDGYSCDVVRNIPNGLQEFLDPLCQRGFCRLIPHARSPGTWTIHFEGADNESHLVRENTELAQPLRKEPEVITVTLKKQNGMGLSIVAAKGAGQDKLGIYVKSVVKGGAADVDGRLAAGDQLLSVDGRSLVGLSQERAAELMTRTSSVVTLEVAKQGAIYHGLATLLNQPSPMMQRISDRRGSGKPRPKSEGFELYSNSAQNGSPDSPQLPWAEYSEPKKLPGDDRLTRNRADHRSSPNVANQPPSPVGKSTYASGTAAKITSVSTGNLCTEEQTPPPRPEAYPIPTQTYTREYFTFPASKSQDRMAPPQNQWPNYEDKPHIPTDSHSSIAIQRVTRSQEELRDENAYQFERHRAEATMDRKSDSDMWINQSSSVESSTSSQEHLNHSSKSVTPASTLTKSGPGRWKTPAAVPPTPVAVSQPIRTDLPPPPPPPPVHYPSDFDGISMDLPLPPPPTSQVGPQSAQVAAAERKKREEHQRWYEKEKARLEEERERKRREQERKLGQMRTQSLNPPPFSPLATQQLKPEKPSTLQRPQETVIRELQPQQQPRTIERRDLQYITISKEELSSGDSLSPDPWKRDAREKLEKQQQRHIVDMLSREIHELQSKADRSAEESDRLRKLMLEWQFQKRLQEATQKDEDDEEEEDDDVDTMLIMQRLEAERRARDEERRRQQQLEEIRKREAEDRSRQEEERRRQEEERVKRDAEEKRRQEEGYYSRLEAERRRQHEEAARRLLEPEEPGLCRPPLPRDYEPPSPSPAPSAPPPPPQRNTSYLKTQVLSPDSLFTAKFVAYNEEEEEEEEDCGPAGPHSYLGSAGTVTGAHDVPRDPREKRTRSQDADVPGSTGAPENLTFKERQRLFSQGQDVSDKVKASRKLTELENELNTK</sequence>
<organism evidence="1 2">
    <name type="scientific">Castor canadensis</name>
    <name type="common">American beaver</name>
    <dbReference type="NCBI Taxonomy" id="51338"/>
    <lineage>
        <taxon>Eukaryota</taxon>
        <taxon>Metazoa</taxon>
        <taxon>Chordata</taxon>
        <taxon>Craniata</taxon>
        <taxon>Vertebrata</taxon>
        <taxon>Euteleostomi</taxon>
        <taxon>Mammalia</taxon>
        <taxon>Eutheria</taxon>
        <taxon>Euarchontoglires</taxon>
        <taxon>Glires</taxon>
        <taxon>Rodentia</taxon>
        <taxon>Castorimorpha</taxon>
        <taxon>Castoridae</taxon>
        <taxon>Castor</taxon>
    </lineage>
</organism>
<dbReference type="RefSeq" id="XP_073926343.1">
    <property type="nucleotide sequence ID" value="XM_074070242.1"/>
</dbReference>
<evidence type="ECO:0000313" key="1">
    <source>
        <dbReference type="Proteomes" id="UP001732720"/>
    </source>
</evidence>
<evidence type="ECO:0000313" key="2">
    <source>
        <dbReference type="RefSeq" id="XP_073926343.1"/>
    </source>
</evidence>
<name>A0AC58MAB2_CASCN</name>
<dbReference type="Proteomes" id="UP001732720">
    <property type="component" value="Chromosome 1"/>
</dbReference>
<reference evidence="2" key="1">
    <citation type="submission" date="2025-08" db="UniProtKB">
        <authorList>
            <consortium name="RefSeq"/>
        </authorList>
    </citation>
    <scope>IDENTIFICATION</scope>
</reference>
<protein>
    <submittedName>
        <fullName evidence="2">Afadin isoform X15</fullName>
    </submittedName>
</protein>
<gene>
    <name evidence="2" type="primary">Afdn</name>
</gene>
<keyword evidence="1" id="KW-1185">Reference proteome</keyword>
<proteinExistence type="predicted"/>